<dbReference type="SUPFAM" id="SSF53822">
    <property type="entry name" value="Periplasmic binding protein-like I"/>
    <property type="match status" value="1"/>
</dbReference>
<dbReference type="CDD" id="cd01544">
    <property type="entry name" value="PBP1_GalR"/>
    <property type="match status" value="1"/>
</dbReference>
<dbReference type="Gene3D" id="1.10.260.40">
    <property type="entry name" value="lambda repressor-like DNA-binding domains"/>
    <property type="match status" value="1"/>
</dbReference>
<dbReference type="InterPro" id="IPR000843">
    <property type="entry name" value="HTH_LacI"/>
</dbReference>
<reference evidence="6 8" key="2">
    <citation type="submission" date="2019-06" db="EMBL/GenBank/DDBJ databases">
        <authorList>
            <person name="Rodrigo-Torres L."/>
            <person name="Arahal R. D."/>
            <person name="Lucena T."/>
        </authorList>
    </citation>
    <scope>NUCLEOTIDE SEQUENCE [LARGE SCALE GENOMIC DNA]</scope>
    <source>
        <strain evidence="6 8">INIA P508</strain>
    </source>
</reference>
<dbReference type="EMBL" id="CABFNH010000002">
    <property type="protein sequence ID" value="VTZ88275.1"/>
    <property type="molecule type" value="Genomic_DNA"/>
</dbReference>
<dbReference type="SMART" id="SM00354">
    <property type="entry name" value="HTH_LACI"/>
    <property type="match status" value="1"/>
</dbReference>
<dbReference type="PROSITE" id="PS50932">
    <property type="entry name" value="HTH_LACI_2"/>
    <property type="match status" value="1"/>
</dbReference>
<evidence type="ECO:0000313" key="6">
    <source>
        <dbReference type="EMBL" id="VTZ88275.1"/>
    </source>
</evidence>
<accession>A0A099YB89</accession>
<dbReference type="InterPro" id="IPR046335">
    <property type="entry name" value="LacI/GalR-like_sensor"/>
</dbReference>
<organism evidence="5 7">
    <name type="scientific">Limosilactobacillus mucosae</name>
    <name type="common">Lactobacillus mucosae</name>
    <dbReference type="NCBI Taxonomy" id="97478"/>
    <lineage>
        <taxon>Bacteria</taxon>
        <taxon>Bacillati</taxon>
        <taxon>Bacillota</taxon>
        <taxon>Bacilli</taxon>
        <taxon>Lactobacillales</taxon>
        <taxon>Lactobacillaceae</taxon>
        <taxon>Limosilactobacillus</taxon>
    </lineage>
</organism>
<evidence type="ECO:0000313" key="8">
    <source>
        <dbReference type="Proteomes" id="UP000365705"/>
    </source>
</evidence>
<gene>
    <name evidence="6" type="primary">lacR_2</name>
    <name evidence="6" type="ORF">LMUP508_00196</name>
    <name evidence="5" type="ORF">LX03_11065</name>
</gene>
<evidence type="ECO:0000256" key="3">
    <source>
        <dbReference type="ARBA" id="ARBA00023163"/>
    </source>
</evidence>
<dbReference type="Pfam" id="PF00356">
    <property type="entry name" value="LacI"/>
    <property type="match status" value="1"/>
</dbReference>
<keyword evidence="1" id="KW-0805">Transcription regulation</keyword>
<dbReference type="GO" id="GO:0000976">
    <property type="term" value="F:transcription cis-regulatory region binding"/>
    <property type="evidence" value="ECO:0007669"/>
    <property type="project" value="TreeGrafter"/>
</dbReference>
<evidence type="ECO:0000313" key="5">
    <source>
        <dbReference type="EMBL" id="KGL66143.1"/>
    </source>
</evidence>
<dbReference type="AlphaFoldDB" id="A0A099YB89"/>
<dbReference type="Gene3D" id="3.40.50.2300">
    <property type="match status" value="1"/>
</dbReference>
<dbReference type="Proteomes" id="UP000365705">
    <property type="component" value="Unassembled WGS sequence"/>
</dbReference>
<evidence type="ECO:0000259" key="4">
    <source>
        <dbReference type="PROSITE" id="PS50932"/>
    </source>
</evidence>
<dbReference type="PANTHER" id="PTHR30146">
    <property type="entry name" value="LACI-RELATED TRANSCRIPTIONAL REPRESSOR"/>
    <property type="match status" value="1"/>
</dbReference>
<proteinExistence type="predicted"/>
<evidence type="ECO:0000313" key="7">
    <source>
        <dbReference type="Proteomes" id="UP000030001"/>
    </source>
</evidence>
<keyword evidence="2" id="KW-0238">DNA-binding</keyword>
<evidence type="ECO:0000256" key="2">
    <source>
        <dbReference type="ARBA" id="ARBA00023125"/>
    </source>
</evidence>
<evidence type="ECO:0000256" key="1">
    <source>
        <dbReference type="ARBA" id="ARBA00023015"/>
    </source>
</evidence>
<sequence>MVTIKEIAQRSGYSPATVSRLLNNDQTLSVTQTTRNKILKVANQLGYWKDRKKPAVAPTIALLFRMNNQEQLQDSYFASLKDALLKTIEDAGMQVKVFQYAEELIDQAEEFQGFLCVGDDNVELNVFKRLHRLLPAGVFVDTDPLPHLFDSVQPNLSMTVRDALEQFADAGYQRIAFIGGIGPQIGKRPRQRDSREMAFRVVAEELEFKQADIFSNGSFSVLNGRQLGEAAIKQYGDQLPEGFLIASDTLSVGVLQAFNDAGVIVPRDTSIISINNSDIAEYVSPPLSTYNINQKVISRMALNILRDAIANPERPHVHALVDTNLIMRESFKLK</sequence>
<dbReference type="EMBL" id="JROC01000038">
    <property type="protein sequence ID" value="KGL66143.1"/>
    <property type="molecule type" value="Genomic_DNA"/>
</dbReference>
<dbReference type="SUPFAM" id="SSF47413">
    <property type="entry name" value="lambda repressor-like DNA-binding domains"/>
    <property type="match status" value="1"/>
</dbReference>
<keyword evidence="3" id="KW-0804">Transcription</keyword>
<dbReference type="GO" id="GO:0003700">
    <property type="term" value="F:DNA-binding transcription factor activity"/>
    <property type="evidence" value="ECO:0007669"/>
    <property type="project" value="TreeGrafter"/>
</dbReference>
<dbReference type="PANTHER" id="PTHR30146:SF149">
    <property type="entry name" value="HTH-TYPE TRANSCRIPTIONAL REGULATOR EBGR"/>
    <property type="match status" value="1"/>
</dbReference>
<dbReference type="InterPro" id="IPR028082">
    <property type="entry name" value="Peripla_BP_I"/>
</dbReference>
<protein>
    <submittedName>
        <fullName evidence="6">HTH-type transcriptional regulator LacR</fullName>
    </submittedName>
    <submittedName>
        <fullName evidence="5">LacI family transcriptional regulator</fullName>
    </submittedName>
</protein>
<dbReference type="CDD" id="cd01392">
    <property type="entry name" value="HTH_LacI"/>
    <property type="match status" value="1"/>
</dbReference>
<dbReference type="Proteomes" id="UP000030001">
    <property type="component" value="Unassembled WGS sequence"/>
</dbReference>
<dbReference type="RefSeq" id="WP_034541284.1">
    <property type="nucleotide sequence ID" value="NZ_CABFNH010000002.1"/>
</dbReference>
<dbReference type="InterPro" id="IPR010982">
    <property type="entry name" value="Lambda_DNA-bd_dom_sf"/>
</dbReference>
<feature type="domain" description="HTH lacI-type" evidence="4">
    <location>
        <begin position="2"/>
        <end position="47"/>
    </location>
</feature>
<name>A0A099YB89_LIMMU</name>
<reference evidence="5 7" key="1">
    <citation type="submission" date="2014-09" db="EMBL/GenBank/DDBJ databases">
        <title>Lactobacillus mucosae CRL573 Genome Sequencing.</title>
        <authorList>
            <person name="Bleckwedel J."/>
            <person name="Teran L.C."/>
            <person name="Bonacina J."/>
            <person name="Saavedra L."/>
            <person name="Mozzi F.B."/>
            <person name="Raya R.R."/>
        </authorList>
    </citation>
    <scope>NUCLEOTIDE SEQUENCE [LARGE SCALE GENOMIC DNA]</scope>
    <source>
        <strain evidence="5 7">CRL573</strain>
    </source>
</reference>
<dbReference type="Pfam" id="PF13377">
    <property type="entry name" value="Peripla_BP_3"/>
    <property type="match status" value="1"/>
</dbReference>